<evidence type="ECO:0000313" key="6">
    <source>
        <dbReference type="Proteomes" id="UP000265691"/>
    </source>
</evidence>
<dbReference type="EMBL" id="NRHC01000015">
    <property type="protein sequence ID" value="RIY34236.1"/>
    <property type="molecule type" value="Genomic_DNA"/>
</dbReference>
<evidence type="ECO:0000256" key="2">
    <source>
        <dbReference type="ARBA" id="ARBA00022747"/>
    </source>
</evidence>
<protein>
    <recommendedName>
        <fullName evidence="4">Type I restriction modification DNA specificity domain-containing protein</fullName>
    </recommendedName>
</protein>
<dbReference type="AlphaFoldDB" id="A0A3A1YA79"/>
<evidence type="ECO:0000313" key="5">
    <source>
        <dbReference type="EMBL" id="RIY34236.1"/>
    </source>
</evidence>
<evidence type="ECO:0000259" key="4">
    <source>
        <dbReference type="Pfam" id="PF01420"/>
    </source>
</evidence>
<feature type="domain" description="Type I restriction modification DNA specificity" evidence="4">
    <location>
        <begin position="299"/>
        <end position="388"/>
    </location>
</feature>
<keyword evidence="3" id="KW-0238">DNA-binding</keyword>
<evidence type="ECO:0000256" key="1">
    <source>
        <dbReference type="ARBA" id="ARBA00010923"/>
    </source>
</evidence>
<dbReference type="Proteomes" id="UP000265691">
    <property type="component" value="Unassembled WGS sequence"/>
</dbReference>
<dbReference type="RefSeq" id="WP_119524468.1">
    <property type="nucleotide sequence ID" value="NZ_NRHC01000015.1"/>
</dbReference>
<dbReference type="Gene3D" id="1.10.287.1120">
    <property type="entry name" value="Bipartite methylase S protein"/>
    <property type="match status" value="1"/>
</dbReference>
<reference evidence="5 6" key="1">
    <citation type="submission" date="2017-08" db="EMBL/GenBank/DDBJ databases">
        <title>Reclassification of Bisgaard taxon 37 and 44.</title>
        <authorList>
            <person name="Christensen H."/>
        </authorList>
    </citation>
    <scope>NUCLEOTIDE SEQUENCE [LARGE SCALE GENOMIC DNA]</scope>
    <source>
        <strain evidence="5 6">B96_3</strain>
    </source>
</reference>
<evidence type="ECO:0000256" key="3">
    <source>
        <dbReference type="ARBA" id="ARBA00023125"/>
    </source>
</evidence>
<dbReference type="PANTHER" id="PTHR30408:SF13">
    <property type="entry name" value="TYPE I RESTRICTION ENZYME HINDI SPECIFICITY SUBUNIT"/>
    <property type="match status" value="1"/>
</dbReference>
<feature type="domain" description="Type I restriction modification DNA specificity" evidence="4">
    <location>
        <begin position="36"/>
        <end position="183"/>
    </location>
</feature>
<dbReference type="Gene3D" id="3.90.220.20">
    <property type="entry name" value="DNA methylase specificity domains"/>
    <property type="match status" value="3"/>
</dbReference>
<dbReference type="PANTHER" id="PTHR30408">
    <property type="entry name" value="TYPE-1 RESTRICTION ENZYME ECOKI SPECIFICITY PROTEIN"/>
    <property type="match status" value="1"/>
</dbReference>
<keyword evidence="2" id="KW-0680">Restriction system</keyword>
<dbReference type="GO" id="GO:0003677">
    <property type="term" value="F:DNA binding"/>
    <property type="evidence" value="ECO:0007669"/>
    <property type="project" value="UniProtKB-KW"/>
</dbReference>
<dbReference type="OrthoDB" id="9798929at2"/>
<dbReference type="InterPro" id="IPR052021">
    <property type="entry name" value="Type-I_RS_S_subunit"/>
</dbReference>
<proteinExistence type="inferred from homology"/>
<dbReference type="InterPro" id="IPR044946">
    <property type="entry name" value="Restrct_endonuc_typeI_TRD_sf"/>
</dbReference>
<gene>
    <name evidence="5" type="ORF">CKF54_01205</name>
</gene>
<organism evidence="5 6">
    <name type="scientific">Psittacicella hinzii</name>
    <dbReference type="NCBI Taxonomy" id="2028575"/>
    <lineage>
        <taxon>Bacteria</taxon>
        <taxon>Pseudomonadati</taxon>
        <taxon>Pseudomonadota</taxon>
        <taxon>Gammaproteobacteria</taxon>
        <taxon>Pasteurellales</taxon>
        <taxon>Psittacicellaceae</taxon>
        <taxon>Psittacicella</taxon>
    </lineage>
</organism>
<comment type="caution">
    <text evidence="5">The sequence shown here is derived from an EMBL/GenBank/DDBJ whole genome shotgun (WGS) entry which is preliminary data.</text>
</comment>
<keyword evidence="6" id="KW-1185">Reference proteome</keyword>
<accession>A0A3A1YA79</accession>
<name>A0A3A1YA79_9GAMM</name>
<sequence length="409" mass="46980">MTLPDYTGLTLKEKEELRQRSVLRPPLRFPEFTLPWRTARVEDVFDKVTAGKHILIAQTKSKQDGEYCYPVYSSQTKNYGIVGYYNQHLFEKAVVWTNTGYAGVTKFIHGKFFALGTCGVLLSEKGYCNNCIAEAINKMTHLYVTVGVQPKLMAHRMAKVMFSFPEEFEEQNKISKLMQDIDDIIFQADQYLQNSKLRKEAILEKVFPTNLDNPQPEKRFEGFTEKWLVAPLSELATINPKSEVPEEFIYVDLGSVKSAMLLEANFETKESAPAAARRKAEANDIFFQKVRPNQKNNYFFKEEKSIPHVFAQGYAQIRASEKLDPYFLFANLHSEAFVKKAVLHAYGTAYPIINDANLGKQKIAYPASLEEQKKIATLIRTIDTQIETAYNRLQNFRKLKKALIQQMFV</sequence>
<comment type="similarity">
    <text evidence="1">Belongs to the type-I restriction system S methylase family.</text>
</comment>
<dbReference type="SUPFAM" id="SSF116734">
    <property type="entry name" value="DNA methylase specificity domain"/>
    <property type="match status" value="2"/>
</dbReference>
<dbReference type="GO" id="GO:0009307">
    <property type="term" value="P:DNA restriction-modification system"/>
    <property type="evidence" value="ECO:0007669"/>
    <property type="project" value="UniProtKB-KW"/>
</dbReference>
<dbReference type="InterPro" id="IPR000055">
    <property type="entry name" value="Restrct_endonuc_typeI_TRD"/>
</dbReference>
<dbReference type="Pfam" id="PF01420">
    <property type="entry name" value="Methylase_S"/>
    <property type="match status" value="2"/>
</dbReference>